<dbReference type="InterPro" id="IPR003646">
    <property type="entry name" value="SH3-like_bac-type"/>
</dbReference>
<reference evidence="5 6" key="1">
    <citation type="submission" date="2017-11" db="EMBL/GenBank/DDBJ databases">
        <title>Comparitive Functional Genomics of Dry Heat Resistant strains isolated from the Viking Spacecraft.</title>
        <authorList>
            <person name="Seuylemezian A."/>
            <person name="Cooper K."/>
            <person name="Vaishampayan P."/>
        </authorList>
    </citation>
    <scope>NUCLEOTIDE SEQUENCE [LARGE SCALE GENOMIC DNA]</scope>
    <source>
        <strain evidence="5 6">V1-29</strain>
    </source>
</reference>
<keyword evidence="6" id="KW-1185">Reference proteome</keyword>
<dbReference type="GO" id="GO:0008745">
    <property type="term" value="F:N-acetylmuramoyl-L-alanine amidase activity"/>
    <property type="evidence" value="ECO:0007669"/>
    <property type="project" value="InterPro"/>
</dbReference>
<accession>A0A2N5M9T8</accession>
<dbReference type="InterPro" id="IPR002508">
    <property type="entry name" value="MurNAc-LAA_cat"/>
</dbReference>
<evidence type="ECO:0000256" key="2">
    <source>
        <dbReference type="ARBA" id="ARBA00023316"/>
    </source>
</evidence>
<protein>
    <recommendedName>
        <fullName evidence="4">SH3b domain-containing protein</fullName>
    </recommendedName>
</protein>
<dbReference type="CDD" id="cd02696">
    <property type="entry name" value="MurNAc-LAA"/>
    <property type="match status" value="1"/>
</dbReference>
<dbReference type="AlphaFoldDB" id="A0A2N5M9T8"/>
<dbReference type="PANTHER" id="PTHR30404:SF0">
    <property type="entry name" value="N-ACETYLMURAMOYL-L-ALANINE AMIDASE AMIC"/>
    <property type="match status" value="1"/>
</dbReference>
<dbReference type="Pfam" id="PF01520">
    <property type="entry name" value="Amidase_3"/>
    <property type="match status" value="1"/>
</dbReference>
<feature type="domain" description="SH3b" evidence="4">
    <location>
        <begin position="25"/>
        <end position="87"/>
    </location>
</feature>
<keyword evidence="1" id="KW-0378">Hydrolase</keyword>
<name>A0A2N5M9T8_9BACI</name>
<dbReference type="EMBL" id="PGUY01000012">
    <property type="protein sequence ID" value="PLT31132.1"/>
    <property type="molecule type" value="Genomic_DNA"/>
</dbReference>
<dbReference type="Gene3D" id="2.30.30.40">
    <property type="entry name" value="SH3 Domains"/>
    <property type="match status" value="2"/>
</dbReference>
<dbReference type="SMART" id="SM00287">
    <property type="entry name" value="SH3b"/>
    <property type="match status" value="2"/>
</dbReference>
<dbReference type="SUPFAM" id="SSF53187">
    <property type="entry name" value="Zn-dependent exopeptidases"/>
    <property type="match status" value="1"/>
</dbReference>
<dbReference type="PROSITE" id="PS51781">
    <property type="entry name" value="SH3B"/>
    <property type="match status" value="1"/>
</dbReference>
<proteinExistence type="predicted"/>
<comment type="caution">
    <text evidence="5">The sequence shown here is derived from an EMBL/GenBank/DDBJ whole genome shotgun (WGS) entry which is preliminary data.</text>
</comment>
<dbReference type="InterPro" id="IPR050695">
    <property type="entry name" value="N-acetylmuramoyl_amidase_3"/>
</dbReference>
<feature type="signal peptide" evidence="3">
    <location>
        <begin position="1"/>
        <end position="24"/>
    </location>
</feature>
<evidence type="ECO:0000256" key="3">
    <source>
        <dbReference type="SAM" id="SignalP"/>
    </source>
</evidence>
<dbReference type="RefSeq" id="WP_101640392.1">
    <property type="nucleotide sequence ID" value="NZ_PGUY01000012.1"/>
</dbReference>
<keyword evidence="3" id="KW-0732">Signal</keyword>
<dbReference type="GO" id="GO:0030288">
    <property type="term" value="C:outer membrane-bounded periplasmic space"/>
    <property type="evidence" value="ECO:0007669"/>
    <property type="project" value="TreeGrafter"/>
</dbReference>
<dbReference type="Pfam" id="PF08239">
    <property type="entry name" value="SH3_3"/>
    <property type="match status" value="2"/>
</dbReference>
<organism evidence="5 6">
    <name type="scientific">Peribacillus deserti</name>
    <dbReference type="NCBI Taxonomy" id="673318"/>
    <lineage>
        <taxon>Bacteria</taxon>
        <taxon>Bacillati</taxon>
        <taxon>Bacillota</taxon>
        <taxon>Bacilli</taxon>
        <taxon>Bacillales</taxon>
        <taxon>Bacillaceae</taxon>
        <taxon>Peribacillus</taxon>
    </lineage>
</organism>
<gene>
    <name evidence="5" type="ORF">CUU66_04020</name>
</gene>
<evidence type="ECO:0000256" key="1">
    <source>
        <dbReference type="ARBA" id="ARBA00022801"/>
    </source>
</evidence>
<dbReference type="SMART" id="SM00646">
    <property type="entry name" value="Ami_3"/>
    <property type="match status" value="1"/>
</dbReference>
<dbReference type="Gene3D" id="3.40.630.40">
    <property type="entry name" value="Zn-dependent exopeptidases"/>
    <property type="match status" value="1"/>
</dbReference>
<dbReference type="GO" id="GO:0071555">
    <property type="term" value="P:cell wall organization"/>
    <property type="evidence" value="ECO:0007669"/>
    <property type="project" value="UniProtKB-KW"/>
</dbReference>
<evidence type="ECO:0000313" key="5">
    <source>
        <dbReference type="EMBL" id="PLT31132.1"/>
    </source>
</evidence>
<dbReference type="OrthoDB" id="9806267at2"/>
<evidence type="ECO:0000259" key="4">
    <source>
        <dbReference type="PROSITE" id="PS51781"/>
    </source>
</evidence>
<dbReference type="PANTHER" id="PTHR30404">
    <property type="entry name" value="N-ACETYLMURAMOYL-L-ALANINE AMIDASE"/>
    <property type="match status" value="1"/>
</dbReference>
<evidence type="ECO:0000313" key="6">
    <source>
        <dbReference type="Proteomes" id="UP000234748"/>
    </source>
</evidence>
<sequence length="349" mass="37702">MKKVLLSVVVVLILLPLAVIHASAATNVQVNATSLNLREKPSTSSRIIANVPNGTVLQAISTTGDWDKISYKGQTVYASDQYLKLYITKYKVNATSLNIRETPSTSARILGSYAKGAIISTHGQTGDWKIVTYNGRDAYVSKDYLIAVTASNTTAKPLTTGDVIVLDPGHGGSDPGAAGYGLYEKNITLDIAKRAKTKLEANGAKVYLTRSTDVYVSPDARAAYSHKVGADIFVSIHNNSYTSSSANGLDTYYNGSRDEDDNRINPYPAKSKELATFIQSSTYSATRLKNNGVKSESFIVLRKNTVPSVLVEVGFLSNSYDASLLKTSSFRDKSALGITNGIVSYFKKY</sequence>
<dbReference type="GO" id="GO:0009253">
    <property type="term" value="P:peptidoglycan catabolic process"/>
    <property type="evidence" value="ECO:0007669"/>
    <property type="project" value="InterPro"/>
</dbReference>
<keyword evidence="2" id="KW-0961">Cell wall biogenesis/degradation</keyword>
<dbReference type="Proteomes" id="UP000234748">
    <property type="component" value="Unassembled WGS sequence"/>
</dbReference>
<feature type="chain" id="PRO_5014672359" description="SH3b domain-containing protein" evidence="3">
    <location>
        <begin position="25"/>
        <end position="349"/>
    </location>
</feature>